<dbReference type="PIRSF" id="PIRSF000390">
    <property type="entry name" value="PLP_StrS"/>
    <property type="match status" value="1"/>
</dbReference>
<dbReference type="Pfam" id="PF01041">
    <property type="entry name" value="DegT_DnrJ_EryC1"/>
    <property type="match status" value="1"/>
</dbReference>
<accession>A0ABW5XKR2</accession>
<evidence type="ECO:0000313" key="4">
    <source>
        <dbReference type="EMBL" id="MFD2864295.1"/>
    </source>
</evidence>
<dbReference type="InterPro" id="IPR015422">
    <property type="entry name" value="PyrdxlP-dep_Trfase_small"/>
</dbReference>
<sequence length="367" mass="41044">MSKINIPYESLERTNAAFVEGYNDAFQQVLASGWYVLGQQVDSFEQEFAKYCGTKFCIGVASGLDAMVLTLQALDLPKGAEVIVPSNTYIATVLAVINAGYIPVLVEPDLLTYNIDPQKIAAAITPKTKAILPVHLYGKMCDMTLINHIAQKHELKVLEDCAQAHGATHHGQKAGNCSHAGAFSFYPTKNLGALGDGGAITTNDANLADRLLYLRNYGSKVKYHNKYIGFNSRLDELQAAFLRKKLERLDDINNHKRTLAQVYFNKLDNRFIKPSLQTETEDVFHIFNIRHTKRHLLKSYLLEKGIGTEIHYPIPPHKQGGYSKRFAGVAYPISEEIHQTTLSLPIAYFHTPDEISYVADCINSFEY</sequence>
<dbReference type="Proteomes" id="UP001597601">
    <property type="component" value="Unassembled WGS sequence"/>
</dbReference>
<dbReference type="PANTHER" id="PTHR30244">
    <property type="entry name" value="TRANSAMINASE"/>
    <property type="match status" value="1"/>
</dbReference>
<organism evidence="4 5">
    <name type="scientific">Mucilaginibacter antarcticus</name>
    <dbReference type="NCBI Taxonomy" id="1855725"/>
    <lineage>
        <taxon>Bacteria</taxon>
        <taxon>Pseudomonadati</taxon>
        <taxon>Bacteroidota</taxon>
        <taxon>Sphingobacteriia</taxon>
        <taxon>Sphingobacteriales</taxon>
        <taxon>Sphingobacteriaceae</taxon>
        <taxon>Mucilaginibacter</taxon>
    </lineage>
</organism>
<dbReference type="EMBL" id="JBHUON010000005">
    <property type="protein sequence ID" value="MFD2864295.1"/>
    <property type="molecule type" value="Genomic_DNA"/>
</dbReference>
<name>A0ABW5XKR2_9SPHI</name>
<proteinExistence type="inferred from homology"/>
<comment type="caution">
    <text evidence="4">The sequence shown here is derived from an EMBL/GenBank/DDBJ whole genome shotgun (WGS) entry which is preliminary data.</text>
</comment>
<dbReference type="RefSeq" id="WP_377124679.1">
    <property type="nucleotide sequence ID" value="NZ_JBHUON010000005.1"/>
</dbReference>
<keyword evidence="5" id="KW-1185">Reference proteome</keyword>
<dbReference type="GO" id="GO:0008483">
    <property type="term" value="F:transaminase activity"/>
    <property type="evidence" value="ECO:0007669"/>
    <property type="project" value="UniProtKB-KW"/>
</dbReference>
<dbReference type="InterPro" id="IPR015421">
    <property type="entry name" value="PyrdxlP-dep_Trfase_major"/>
</dbReference>
<keyword evidence="1 3" id="KW-0663">Pyridoxal phosphate</keyword>
<dbReference type="PANTHER" id="PTHR30244:SF36">
    <property type="entry name" value="3-OXO-GLUCOSE-6-PHOSPHATE:GLUTAMATE AMINOTRANSFERASE"/>
    <property type="match status" value="1"/>
</dbReference>
<protein>
    <submittedName>
        <fullName evidence="4">DegT/DnrJ/EryC1/StrS family aminotransferase</fullName>
    </submittedName>
</protein>
<dbReference type="Gene3D" id="3.40.640.10">
    <property type="entry name" value="Type I PLP-dependent aspartate aminotransferase-like (Major domain)"/>
    <property type="match status" value="1"/>
</dbReference>
<evidence type="ECO:0000256" key="1">
    <source>
        <dbReference type="ARBA" id="ARBA00022898"/>
    </source>
</evidence>
<gene>
    <name evidence="4" type="ORF">ACFSYC_06295</name>
</gene>
<keyword evidence="4" id="KW-0808">Transferase</keyword>
<dbReference type="Gene3D" id="3.90.1150.10">
    <property type="entry name" value="Aspartate Aminotransferase, domain 1"/>
    <property type="match status" value="1"/>
</dbReference>
<comment type="similarity">
    <text evidence="2 3">Belongs to the DegT/DnrJ/EryC1 family.</text>
</comment>
<dbReference type="InterPro" id="IPR015424">
    <property type="entry name" value="PyrdxlP-dep_Trfase"/>
</dbReference>
<dbReference type="SUPFAM" id="SSF53383">
    <property type="entry name" value="PLP-dependent transferases"/>
    <property type="match status" value="1"/>
</dbReference>
<reference evidence="5" key="1">
    <citation type="journal article" date="2019" name="Int. J. Syst. Evol. Microbiol.">
        <title>The Global Catalogue of Microorganisms (GCM) 10K type strain sequencing project: providing services to taxonomists for standard genome sequencing and annotation.</title>
        <authorList>
            <consortium name="The Broad Institute Genomics Platform"/>
            <consortium name="The Broad Institute Genome Sequencing Center for Infectious Disease"/>
            <person name="Wu L."/>
            <person name="Ma J."/>
        </authorList>
    </citation>
    <scope>NUCLEOTIDE SEQUENCE [LARGE SCALE GENOMIC DNA]</scope>
    <source>
        <strain evidence="5">KCTC 52232</strain>
    </source>
</reference>
<evidence type="ECO:0000256" key="2">
    <source>
        <dbReference type="ARBA" id="ARBA00037999"/>
    </source>
</evidence>
<keyword evidence="4" id="KW-0032">Aminotransferase</keyword>
<dbReference type="CDD" id="cd00616">
    <property type="entry name" value="AHBA_syn"/>
    <property type="match status" value="1"/>
</dbReference>
<evidence type="ECO:0000313" key="5">
    <source>
        <dbReference type="Proteomes" id="UP001597601"/>
    </source>
</evidence>
<dbReference type="InterPro" id="IPR000653">
    <property type="entry name" value="DegT/StrS_aminotransferase"/>
</dbReference>
<evidence type="ECO:0000256" key="3">
    <source>
        <dbReference type="RuleBase" id="RU004508"/>
    </source>
</evidence>